<organism evidence="2 3">
    <name type="scientific">Heterorhabditis bacteriophora</name>
    <name type="common">Entomopathogenic nematode worm</name>
    <dbReference type="NCBI Taxonomy" id="37862"/>
    <lineage>
        <taxon>Eukaryota</taxon>
        <taxon>Metazoa</taxon>
        <taxon>Ecdysozoa</taxon>
        <taxon>Nematoda</taxon>
        <taxon>Chromadorea</taxon>
        <taxon>Rhabditida</taxon>
        <taxon>Rhabditina</taxon>
        <taxon>Rhabditomorpha</taxon>
        <taxon>Strongyloidea</taxon>
        <taxon>Heterorhabditidae</taxon>
        <taxon>Heterorhabditis</taxon>
    </lineage>
</organism>
<dbReference type="WBParaSite" id="Hba_00939">
    <property type="protein sequence ID" value="Hba_00939"/>
    <property type="gene ID" value="Hba_00939"/>
</dbReference>
<evidence type="ECO:0000313" key="2">
    <source>
        <dbReference type="Proteomes" id="UP000095283"/>
    </source>
</evidence>
<reference evidence="3" key="1">
    <citation type="submission" date="2016-11" db="UniProtKB">
        <authorList>
            <consortium name="WormBaseParasite"/>
        </authorList>
    </citation>
    <scope>IDENTIFICATION</scope>
</reference>
<protein>
    <submittedName>
        <fullName evidence="3">Uncharacterized protein</fullName>
    </submittedName>
</protein>
<dbReference type="AlphaFoldDB" id="A0A1I7W8G7"/>
<proteinExistence type="predicted"/>
<dbReference type="Proteomes" id="UP000095283">
    <property type="component" value="Unplaced"/>
</dbReference>
<keyword evidence="1" id="KW-0472">Membrane</keyword>
<name>A0A1I7W8G7_HETBA</name>
<evidence type="ECO:0000313" key="3">
    <source>
        <dbReference type="WBParaSite" id="Hba_00939"/>
    </source>
</evidence>
<accession>A0A1I7W8G7</accession>
<evidence type="ECO:0000256" key="1">
    <source>
        <dbReference type="SAM" id="Phobius"/>
    </source>
</evidence>
<keyword evidence="1" id="KW-0812">Transmembrane</keyword>
<keyword evidence="2" id="KW-1185">Reference proteome</keyword>
<sequence length="22" mass="2736">MFYLLYIRLSVIYIFIFIASSY</sequence>
<feature type="transmembrane region" description="Helical" evidence="1">
    <location>
        <begin position="5"/>
        <end position="21"/>
    </location>
</feature>
<keyword evidence="1" id="KW-1133">Transmembrane helix</keyword>